<dbReference type="InParanoid" id="E4X6T0"/>
<evidence type="ECO:0000313" key="1">
    <source>
        <dbReference type="EMBL" id="CBY07991.1"/>
    </source>
</evidence>
<accession>E4X6T0</accession>
<proteinExistence type="predicted"/>
<dbReference type="Proteomes" id="UP000001307">
    <property type="component" value="Unassembled WGS sequence"/>
</dbReference>
<dbReference type="AlphaFoldDB" id="E4X6T0"/>
<dbReference type="FunCoup" id="E4X6T0">
    <property type="interactions" value="280"/>
</dbReference>
<keyword evidence="2" id="KW-1185">Reference proteome</keyword>
<name>E4X6T0_OIKDI</name>
<protein>
    <submittedName>
        <fullName evidence="1">Uncharacterized protein</fullName>
    </submittedName>
</protein>
<sequence length="264" mass="31133">MSSWCSMCKRQIETAIINCTECEEKFCTHCYRKCPTVRNHVPSHKYSVDQNEKSFLRTGVTYEQEKKILKAVENSPWSISSDYTDFYLHGSMCELTVPKKRSVIVDHTEDVKDSYIQKDLKIHFEDQVKLGLYAKRDDFVPEIHDEAEEILVNLPESLPQEMRDIAGQIFHLKFAERHRIRNTIRKYKLVPRYLKYKNSKKPFENIFQYKGAEQLTVRTSLVQSIFSSTKKQDRINRRSSRLKNFVKKGCVTYIDIEKESQRGA</sequence>
<gene>
    <name evidence="1" type="ORF">GSOID_T00003355001</name>
</gene>
<organism evidence="1">
    <name type="scientific">Oikopleura dioica</name>
    <name type="common">Tunicate</name>
    <dbReference type="NCBI Taxonomy" id="34765"/>
    <lineage>
        <taxon>Eukaryota</taxon>
        <taxon>Metazoa</taxon>
        <taxon>Chordata</taxon>
        <taxon>Tunicata</taxon>
        <taxon>Appendicularia</taxon>
        <taxon>Copelata</taxon>
        <taxon>Oikopleuridae</taxon>
        <taxon>Oikopleura</taxon>
    </lineage>
</organism>
<reference evidence="1" key="1">
    <citation type="journal article" date="2010" name="Science">
        <title>Plasticity of animal genome architecture unmasked by rapid evolution of a pelagic tunicate.</title>
        <authorList>
            <person name="Denoeud F."/>
            <person name="Henriet S."/>
            <person name="Mungpakdee S."/>
            <person name="Aury J.M."/>
            <person name="Da Silva C."/>
            <person name="Brinkmann H."/>
            <person name="Mikhaleva J."/>
            <person name="Olsen L.C."/>
            <person name="Jubin C."/>
            <person name="Canestro C."/>
            <person name="Bouquet J.M."/>
            <person name="Danks G."/>
            <person name="Poulain J."/>
            <person name="Campsteijn C."/>
            <person name="Adamski M."/>
            <person name="Cross I."/>
            <person name="Yadetie F."/>
            <person name="Muffato M."/>
            <person name="Louis A."/>
            <person name="Butcher S."/>
            <person name="Tsagkogeorga G."/>
            <person name="Konrad A."/>
            <person name="Singh S."/>
            <person name="Jensen M.F."/>
            <person name="Cong E.H."/>
            <person name="Eikeseth-Otteraa H."/>
            <person name="Noel B."/>
            <person name="Anthouard V."/>
            <person name="Porcel B.M."/>
            <person name="Kachouri-Lafond R."/>
            <person name="Nishino A."/>
            <person name="Ugolini M."/>
            <person name="Chourrout P."/>
            <person name="Nishida H."/>
            <person name="Aasland R."/>
            <person name="Huzurbazar S."/>
            <person name="Westhof E."/>
            <person name="Delsuc F."/>
            <person name="Lehrach H."/>
            <person name="Reinhardt R."/>
            <person name="Weissenbach J."/>
            <person name="Roy S.W."/>
            <person name="Artiguenave F."/>
            <person name="Postlethwait J.H."/>
            <person name="Manak J.R."/>
            <person name="Thompson E.M."/>
            <person name="Jaillon O."/>
            <person name="Du Pasquier L."/>
            <person name="Boudinot P."/>
            <person name="Liberles D.A."/>
            <person name="Volff J.N."/>
            <person name="Philippe H."/>
            <person name="Lenhard B."/>
            <person name="Roest Crollius H."/>
            <person name="Wincker P."/>
            <person name="Chourrout D."/>
        </authorList>
    </citation>
    <scope>NUCLEOTIDE SEQUENCE [LARGE SCALE GENOMIC DNA]</scope>
</reference>
<dbReference type="OrthoDB" id="10315468at2759"/>
<evidence type="ECO:0000313" key="2">
    <source>
        <dbReference type="Proteomes" id="UP000001307"/>
    </source>
</evidence>
<dbReference type="EMBL" id="FN653027">
    <property type="protein sequence ID" value="CBY07991.1"/>
    <property type="molecule type" value="Genomic_DNA"/>
</dbReference>